<feature type="region of interest" description="Disordered" evidence="1">
    <location>
        <begin position="1"/>
        <end position="79"/>
    </location>
</feature>
<protein>
    <recommendedName>
        <fullName evidence="5">DUF4878 domain-containing protein</fullName>
    </recommendedName>
</protein>
<evidence type="ECO:0000256" key="1">
    <source>
        <dbReference type="SAM" id="MobiDB-lite"/>
    </source>
</evidence>
<keyword evidence="2" id="KW-0812">Transmembrane</keyword>
<dbReference type="Proteomes" id="UP000198707">
    <property type="component" value="Unassembled WGS sequence"/>
</dbReference>
<organism evidence="3 4">
    <name type="scientific">Micromonospora phaseoli</name>
    <dbReference type="NCBI Taxonomy" id="1144548"/>
    <lineage>
        <taxon>Bacteria</taxon>
        <taxon>Bacillati</taxon>
        <taxon>Actinomycetota</taxon>
        <taxon>Actinomycetes</taxon>
        <taxon>Micromonosporales</taxon>
        <taxon>Micromonosporaceae</taxon>
        <taxon>Micromonospora</taxon>
    </lineage>
</organism>
<reference evidence="4" key="1">
    <citation type="submission" date="2016-10" db="EMBL/GenBank/DDBJ databases">
        <authorList>
            <person name="Varghese N."/>
            <person name="Submissions S."/>
        </authorList>
    </citation>
    <scope>NUCLEOTIDE SEQUENCE [LARGE SCALE GENOMIC DNA]</scope>
    <source>
        <strain evidence="4">CGMCC 4.7038</strain>
    </source>
</reference>
<feature type="compositionally biased region" description="Pro residues" evidence="1">
    <location>
        <begin position="62"/>
        <end position="77"/>
    </location>
</feature>
<keyword evidence="4" id="KW-1185">Reference proteome</keyword>
<keyword evidence="2" id="KW-0472">Membrane</keyword>
<accession>A0A1H7CFU2</accession>
<feature type="compositionally biased region" description="Pro residues" evidence="1">
    <location>
        <begin position="1"/>
        <end position="14"/>
    </location>
</feature>
<proteinExistence type="predicted"/>
<feature type="transmembrane region" description="Helical" evidence="2">
    <location>
        <begin position="87"/>
        <end position="114"/>
    </location>
</feature>
<evidence type="ECO:0008006" key="5">
    <source>
        <dbReference type="Google" id="ProtNLM"/>
    </source>
</evidence>
<evidence type="ECO:0000256" key="2">
    <source>
        <dbReference type="SAM" id="Phobius"/>
    </source>
</evidence>
<evidence type="ECO:0000313" key="4">
    <source>
        <dbReference type="Proteomes" id="UP000198707"/>
    </source>
</evidence>
<name>A0A1H7CFU2_9ACTN</name>
<dbReference type="AlphaFoldDB" id="A0A1H7CFU2"/>
<feature type="compositionally biased region" description="Low complexity" evidence="1">
    <location>
        <begin position="36"/>
        <end position="61"/>
    </location>
</feature>
<dbReference type="EMBL" id="FNYV01000009">
    <property type="protein sequence ID" value="SEJ88569.1"/>
    <property type="molecule type" value="Genomic_DNA"/>
</dbReference>
<keyword evidence="2" id="KW-1133">Transmembrane helix</keyword>
<sequence>MTAPGPAAPPPDPSLPGQQGPQVPSETGTLPGGSGPPSTDGTGVTPTSPAASTPPEGATPGVPAPPPGPGVAPPFAAPPTEGGRSRLWLGLGAGALALLLCCGGGGTAVVGLLVSGVQAIEEQGRTVSGDYYRALADGEYGRAYDQLCEDARRRESRQEFERRSAAEPQIAAYRVGEVDTTTLTVPVEVTFAGGGQERQQVVLAQDSQTGGMEVCGVN</sequence>
<dbReference type="STRING" id="1144548.SAMN05443287_109169"/>
<feature type="compositionally biased region" description="Low complexity" evidence="1">
    <location>
        <begin position="15"/>
        <end position="29"/>
    </location>
</feature>
<gene>
    <name evidence="3" type="ORF">SAMN05443287_109169</name>
</gene>
<evidence type="ECO:0000313" key="3">
    <source>
        <dbReference type="EMBL" id="SEJ88569.1"/>
    </source>
</evidence>